<dbReference type="OrthoDB" id="8943515at2"/>
<keyword evidence="2" id="KW-1185">Reference proteome</keyword>
<dbReference type="AlphaFoldDB" id="A0A5E4UVI3"/>
<name>A0A5E4UVI3_9BURK</name>
<organism evidence="1 2">
    <name type="scientific">Pandoraea pneumonica</name>
    <dbReference type="NCBI Taxonomy" id="2508299"/>
    <lineage>
        <taxon>Bacteria</taxon>
        <taxon>Pseudomonadati</taxon>
        <taxon>Pseudomonadota</taxon>
        <taxon>Betaproteobacteria</taxon>
        <taxon>Burkholderiales</taxon>
        <taxon>Burkholderiaceae</taxon>
        <taxon>Pandoraea</taxon>
    </lineage>
</organism>
<dbReference type="GeneID" id="300404310"/>
<proteinExistence type="predicted"/>
<dbReference type="NCBIfam" id="NF038054">
    <property type="entry name" value="T3SS_SctI"/>
    <property type="match status" value="1"/>
</dbReference>
<evidence type="ECO:0000313" key="1">
    <source>
        <dbReference type="EMBL" id="VVE04002.1"/>
    </source>
</evidence>
<sequence length="101" mass="10592">MTAAIAPAMRPEALDMQTSVIAGDAGTGGSLESRFLHAAADLSARYESERIRVTDDIGRIDASDPVALNAMQARLGEYSVEVSMTATLARKAVGAVEALLR</sequence>
<protein>
    <submittedName>
        <fullName evidence="1">Uncharacterized protein</fullName>
    </submittedName>
</protein>
<dbReference type="InterPro" id="IPR047754">
    <property type="entry name" value="T3SS_SctI-like"/>
</dbReference>
<evidence type="ECO:0000313" key="2">
    <source>
        <dbReference type="Proteomes" id="UP000366945"/>
    </source>
</evidence>
<dbReference type="RefSeq" id="WP_150679598.1">
    <property type="nucleotide sequence ID" value="NZ_CABPSK010000002.1"/>
</dbReference>
<accession>A0A5E4UVI3</accession>
<dbReference type="Proteomes" id="UP000366945">
    <property type="component" value="Unassembled WGS sequence"/>
</dbReference>
<gene>
    <name evidence="1" type="ORF">PPN31114_02278</name>
</gene>
<dbReference type="EMBL" id="CABPSK010000002">
    <property type="protein sequence ID" value="VVE04002.1"/>
    <property type="molecule type" value="Genomic_DNA"/>
</dbReference>
<reference evidence="1 2" key="1">
    <citation type="submission" date="2019-08" db="EMBL/GenBank/DDBJ databases">
        <authorList>
            <person name="Peeters C."/>
        </authorList>
    </citation>
    <scope>NUCLEOTIDE SEQUENCE [LARGE SCALE GENOMIC DNA]</scope>
    <source>
        <strain evidence="1 2">LMG 31114</strain>
    </source>
</reference>